<organism evidence="16 17">
    <name type="scientific">Galendromus occidentalis</name>
    <name type="common">western predatory mite</name>
    <dbReference type="NCBI Taxonomy" id="34638"/>
    <lineage>
        <taxon>Eukaryota</taxon>
        <taxon>Metazoa</taxon>
        <taxon>Ecdysozoa</taxon>
        <taxon>Arthropoda</taxon>
        <taxon>Chelicerata</taxon>
        <taxon>Arachnida</taxon>
        <taxon>Acari</taxon>
        <taxon>Parasitiformes</taxon>
        <taxon>Mesostigmata</taxon>
        <taxon>Gamasina</taxon>
        <taxon>Phytoseioidea</taxon>
        <taxon>Phytoseiidae</taxon>
        <taxon>Typhlodrominae</taxon>
        <taxon>Galendromus</taxon>
    </lineage>
</organism>
<dbReference type="InterPro" id="IPR036397">
    <property type="entry name" value="RNaseH_sf"/>
</dbReference>
<dbReference type="Gene3D" id="4.10.60.10">
    <property type="entry name" value="Zinc finger, CCHC-type"/>
    <property type="match status" value="1"/>
</dbReference>
<dbReference type="GO" id="GO:0042575">
    <property type="term" value="C:DNA polymerase complex"/>
    <property type="evidence" value="ECO:0007669"/>
    <property type="project" value="UniProtKB-ARBA"/>
</dbReference>
<evidence type="ECO:0000256" key="12">
    <source>
        <dbReference type="SAM" id="MobiDB-lite"/>
    </source>
</evidence>
<dbReference type="Pfam" id="PF00665">
    <property type="entry name" value="rve"/>
    <property type="match status" value="1"/>
</dbReference>
<dbReference type="RefSeq" id="XP_003739239.1">
    <property type="nucleotide sequence ID" value="XM_003739191.1"/>
</dbReference>
<dbReference type="InterPro" id="IPR021109">
    <property type="entry name" value="Peptidase_aspartic_dom_sf"/>
</dbReference>
<dbReference type="InterPro" id="IPR041588">
    <property type="entry name" value="Integrase_H2C2"/>
</dbReference>
<dbReference type="PANTHER" id="PTHR37984">
    <property type="entry name" value="PROTEIN CBG26694"/>
    <property type="match status" value="1"/>
</dbReference>
<feature type="region of interest" description="Disordered" evidence="12">
    <location>
        <begin position="1266"/>
        <end position="1357"/>
    </location>
</feature>
<dbReference type="GO" id="GO:0006508">
    <property type="term" value="P:proteolysis"/>
    <property type="evidence" value="ECO:0007669"/>
    <property type="project" value="UniProtKB-KW"/>
</dbReference>
<gene>
    <name evidence="17" type="primary">LOC100908715</name>
</gene>
<evidence type="ECO:0000256" key="3">
    <source>
        <dbReference type="ARBA" id="ARBA00022679"/>
    </source>
</evidence>
<dbReference type="FunFam" id="3.10.20.370:FF:000001">
    <property type="entry name" value="Retrovirus-related Pol polyprotein from transposon 17.6-like protein"/>
    <property type="match status" value="1"/>
</dbReference>
<accession>A0AAJ6QLX8</accession>
<feature type="compositionally biased region" description="Acidic residues" evidence="12">
    <location>
        <begin position="1348"/>
        <end position="1357"/>
    </location>
</feature>
<keyword evidence="11" id="KW-0479">Metal-binding</keyword>
<keyword evidence="8" id="KW-0695">RNA-directed DNA polymerase</keyword>
<dbReference type="Pfam" id="PF00078">
    <property type="entry name" value="RVT_1"/>
    <property type="match status" value="1"/>
</dbReference>
<keyword evidence="11" id="KW-0862">Zinc</keyword>
<dbReference type="FunFam" id="3.30.70.270:FF:000020">
    <property type="entry name" value="Transposon Tf2-6 polyprotein-like Protein"/>
    <property type="match status" value="1"/>
</dbReference>
<evidence type="ECO:0000259" key="14">
    <source>
        <dbReference type="PROSITE" id="PS50878"/>
    </source>
</evidence>
<proteinExistence type="predicted"/>
<evidence type="ECO:0000256" key="2">
    <source>
        <dbReference type="ARBA" id="ARBA00022670"/>
    </source>
</evidence>
<dbReference type="InterPro" id="IPR041577">
    <property type="entry name" value="RT_RNaseH_2"/>
</dbReference>
<dbReference type="GO" id="GO:0004190">
    <property type="term" value="F:aspartic-type endopeptidase activity"/>
    <property type="evidence" value="ECO:0007669"/>
    <property type="project" value="UniProtKB-KW"/>
</dbReference>
<dbReference type="PANTHER" id="PTHR37984:SF5">
    <property type="entry name" value="PROTEIN NYNRIN-LIKE"/>
    <property type="match status" value="1"/>
</dbReference>
<dbReference type="Proteomes" id="UP000694867">
    <property type="component" value="Unplaced"/>
</dbReference>
<dbReference type="CDD" id="cd01647">
    <property type="entry name" value="RT_LTR"/>
    <property type="match status" value="1"/>
</dbReference>
<dbReference type="EC" id="2.7.7.49" evidence="1"/>
<keyword evidence="3" id="KW-0808">Transferase</keyword>
<dbReference type="GO" id="GO:0003964">
    <property type="term" value="F:RNA-directed DNA polymerase activity"/>
    <property type="evidence" value="ECO:0007669"/>
    <property type="project" value="UniProtKB-KW"/>
</dbReference>
<evidence type="ECO:0000256" key="5">
    <source>
        <dbReference type="ARBA" id="ARBA00022722"/>
    </source>
</evidence>
<feature type="compositionally biased region" description="Polar residues" evidence="12">
    <location>
        <begin position="1281"/>
        <end position="1295"/>
    </location>
</feature>
<evidence type="ECO:0000313" key="16">
    <source>
        <dbReference type="Proteomes" id="UP000694867"/>
    </source>
</evidence>
<dbReference type="SUPFAM" id="SSF50630">
    <property type="entry name" value="Acid proteases"/>
    <property type="match status" value="1"/>
</dbReference>
<dbReference type="PROSITE" id="PS50994">
    <property type="entry name" value="INTEGRASE"/>
    <property type="match status" value="1"/>
</dbReference>
<dbReference type="Gene3D" id="1.10.340.70">
    <property type="match status" value="1"/>
</dbReference>
<keyword evidence="16" id="KW-1185">Reference proteome</keyword>
<evidence type="ECO:0000256" key="4">
    <source>
        <dbReference type="ARBA" id="ARBA00022695"/>
    </source>
</evidence>
<dbReference type="InterPro" id="IPR012337">
    <property type="entry name" value="RNaseH-like_sf"/>
</dbReference>
<dbReference type="PROSITE" id="PS50158">
    <property type="entry name" value="ZF_CCHC"/>
    <property type="match status" value="1"/>
</dbReference>
<dbReference type="InterPro" id="IPR036875">
    <property type="entry name" value="Znf_CCHC_sf"/>
</dbReference>
<feature type="compositionally biased region" description="Polar residues" evidence="12">
    <location>
        <begin position="1317"/>
        <end position="1329"/>
    </location>
</feature>
<dbReference type="Gene3D" id="3.30.420.10">
    <property type="entry name" value="Ribonuclease H-like superfamily/Ribonuclease H"/>
    <property type="match status" value="1"/>
</dbReference>
<dbReference type="GO" id="GO:0003677">
    <property type="term" value="F:DNA binding"/>
    <property type="evidence" value="ECO:0007669"/>
    <property type="project" value="UniProtKB-KW"/>
</dbReference>
<dbReference type="SMART" id="SM00343">
    <property type="entry name" value="ZnF_C2HC"/>
    <property type="match status" value="2"/>
</dbReference>
<evidence type="ECO:0000313" key="17">
    <source>
        <dbReference type="RefSeq" id="XP_003739239.1"/>
    </source>
</evidence>
<keyword evidence="11" id="KW-0863">Zinc-finger</keyword>
<keyword evidence="5" id="KW-0540">Nuclease</keyword>
<evidence type="ECO:0000256" key="9">
    <source>
        <dbReference type="ARBA" id="ARBA00023125"/>
    </source>
</evidence>
<dbReference type="Gene3D" id="2.40.70.10">
    <property type="entry name" value="Acid Proteases"/>
    <property type="match status" value="1"/>
</dbReference>
<dbReference type="GO" id="GO:0004519">
    <property type="term" value="F:endonuclease activity"/>
    <property type="evidence" value="ECO:0007669"/>
    <property type="project" value="UniProtKB-KW"/>
</dbReference>
<dbReference type="GO" id="GO:0008270">
    <property type="term" value="F:zinc ion binding"/>
    <property type="evidence" value="ECO:0007669"/>
    <property type="project" value="UniProtKB-KW"/>
</dbReference>
<feature type="compositionally biased region" description="Acidic residues" evidence="12">
    <location>
        <begin position="1303"/>
        <end position="1316"/>
    </location>
</feature>
<dbReference type="SUPFAM" id="SSF56672">
    <property type="entry name" value="DNA/RNA polymerases"/>
    <property type="match status" value="1"/>
</dbReference>
<dbReference type="GO" id="GO:0015074">
    <property type="term" value="P:DNA integration"/>
    <property type="evidence" value="ECO:0007669"/>
    <property type="project" value="InterPro"/>
</dbReference>
<evidence type="ECO:0000259" key="15">
    <source>
        <dbReference type="PROSITE" id="PS50994"/>
    </source>
</evidence>
<dbReference type="InterPro" id="IPR043128">
    <property type="entry name" value="Rev_trsase/Diguanyl_cyclase"/>
</dbReference>
<dbReference type="InterPro" id="IPR050951">
    <property type="entry name" value="Retrovirus_Pol_polyprotein"/>
</dbReference>
<feature type="domain" description="Integrase catalytic" evidence="15">
    <location>
        <begin position="1014"/>
        <end position="1169"/>
    </location>
</feature>
<keyword evidence="6" id="KW-0064">Aspartyl protease</keyword>
<dbReference type="Pfam" id="PF03732">
    <property type="entry name" value="Retrotrans_gag"/>
    <property type="match status" value="1"/>
</dbReference>
<sequence>MASTNNVPTFDGFDVSTEQFSSWAERLENHLSLHDVSNEEKRKNAVISWMGADAYRKLMDRVQPERKPKDLSFVEIVEVLRKVYEPLKNKWSSRSAFRKVRQSAGESLSTFENRLRHAAVDCHFSADQLQERLIEQFTEGLEDKQIMQKILMKEGDFTKLAEVSLLANTFLSIRKATSAIHDNGSAQQDVNKISTRGFRKKTYQKPLRKNSEYPASSNQPGCYRCGDKGHSAKTCRYQGVKCAGCGLVGHLKKACRRTTLSNQNYLEEVPFRYVNSKDPIRVEVDIEQHALQMEIDTGSGISTMPLKTFRRIAPQHELHENNIQLRSATGEIFQPHSFANVSVVYGDQEKSLRLYLMENDKFPELIGRDWLRELPLHWSKLLTGENKVHHLNASNQNSSYGASDTEDFKSKARKLLGKYENLTKPGIGCIPNSEARLELTSEDPAPYTSGAHQPAEALIEKTNKELDFLEEYGVITKVNTSEWSHPMCVVPRAKGKKVRICGNFKAGINRHIKIDSHPLKNIRHALDNIGNGKTFSKLDVFSAFLHLPVREKDRKYLIVNTHRGLYQFNRMANGLSNAPAIWQRFIEGVLADIPGCECVMDDILVTGATNEEHLRRLDTVFSRLNEHDIRLNSEKCVFFEESVTYCGFLIKNQEIHKCDDKVKAIREAPSPKNASDLRSFLGIIQFYSGFAARLADLAHPLYSLLKSNAKFLWDSSMEKSFQAVKEELCSPRVLVPFDPKRPLLLATDASPFGISAVLSHRYPDKSERPIAYYSRVLTDTEKKYSQIDKEALGIKTGVERFFYYLFGRRFELITDSRPLVQIFHPSRNLPPLSATRMQHYSIYLLAFNFDIVYRKSEKHGNADALSRLPARSERLQEMDASDCFIVNLISETPLRFEEIVQETKSDPELKPLLKFFREPRSCKDAPRFFGLDACEFSLHQDSALLRGHRIVIPKNCREQVLTELHEGHYGERKMTELARRFVWWPNISHDIKALSRSCPACLACARNPPKEVIHSRKPCKFPFERIHLDYAGPIKGKYILLIVDAFSKWLEAFITNDKTSSTTLKHLKDTIARFGIPSVIVTDNDPTFVSEQMKRFCATNGIRKMTSPPFHPASNGQVERYVGTMKTALKKFSLEKQDLADSLARFLFRQRMVSSSSGESPASIMLGRELRSRLDLLREPSLPKPIDETESKFAIGEPVSVRDYRSRHQKWTSGRVKKNCGSRICEVSVPSGTWRRHYEQIRKRTDKNSDTSHELDCLIDCEINIPKETTGPEVPEIEGTPSESHASRDQQATNQEEQHPSEESNDDSPVGEEEPLTNESAPQKNQQKTTVRESSRRNKGVPPKRYGDEDESNCGSM</sequence>
<feature type="domain" description="CCHC-type" evidence="13">
    <location>
        <begin position="222"/>
        <end position="236"/>
    </location>
</feature>
<feature type="domain" description="Reverse transcriptase" evidence="14">
    <location>
        <begin position="471"/>
        <end position="650"/>
    </location>
</feature>
<evidence type="ECO:0000256" key="10">
    <source>
        <dbReference type="ARBA" id="ARBA00023268"/>
    </source>
</evidence>
<keyword evidence="7" id="KW-0255">Endonuclease</keyword>
<dbReference type="InterPro" id="IPR043502">
    <property type="entry name" value="DNA/RNA_pol_sf"/>
</dbReference>
<evidence type="ECO:0000259" key="13">
    <source>
        <dbReference type="PROSITE" id="PS50158"/>
    </source>
</evidence>
<keyword evidence="10" id="KW-0511">Multifunctional enzyme</keyword>
<dbReference type="CDD" id="cd09274">
    <property type="entry name" value="RNase_HI_RT_Ty3"/>
    <property type="match status" value="1"/>
</dbReference>
<dbReference type="InterPro" id="IPR000477">
    <property type="entry name" value="RT_dom"/>
</dbReference>
<reference evidence="17" key="1">
    <citation type="submission" date="2025-08" db="UniProtKB">
        <authorList>
            <consortium name="RefSeq"/>
        </authorList>
    </citation>
    <scope>IDENTIFICATION</scope>
</reference>
<dbReference type="InterPro" id="IPR001878">
    <property type="entry name" value="Znf_CCHC"/>
</dbReference>
<keyword evidence="2" id="KW-0645">Protease</keyword>
<dbReference type="Gene3D" id="3.10.10.10">
    <property type="entry name" value="HIV Type 1 Reverse Transcriptase, subunit A, domain 1"/>
    <property type="match status" value="1"/>
</dbReference>
<keyword evidence="4" id="KW-0548">Nucleotidyltransferase</keyword>
<evidence type="ECO:0000256" key="11">
    <source>
        <dbReference type="PROSITE-ProRule" id="PRU00047"/>
    </source>
</evidence>
<dbReference type="SUPFAM" id="SSF53098">
    <property type="entry name" value="Ribonuclease H-like"/>
    <property type="match status" value="1"/>
</dbReference>
<evidence type="ECO:0000256" key="8">
    <source>
        <dbReference type="ARBA" id="ARBA00022918"/>
    </source>
</evidence>
<evidence type="ECO:0000256" key="6">
    <source>
        <dbReference type="ARBA" id="ARBA00022750"/>
    </source>
</evidence>
<dbReference type="Pfam" id="PF17921">
    <property type="entry name" value="Integrase_H2C2"/>
    <property type="match status" value="1"/>
</dbReference>
<dbReference type="InterPro" id="IPR005162">
    <property type="entry name" value="Retrotrans_gag_dom"/>
</dbReference>
<dbReference type="SUPFAM" id="SSF57756">
    <property type="entry name" value="Retrovirus zinc finger-like domains"/>
    <property type="match status" value="1"/>
</dbReference>
<dbReference type="GeneID" id="100908715"/>
<dbReference type="InterPro" id="IPR001584">
    <property type="entry name" value="Integrase_cat-core"/>
</dbReference>
<dbReference type="Pfam" id="PF17919">
    <property type="entry name" value="RT_RNaseH_2"/>
    <property type="match status" value="1"/>
</dbReference>
<evidence type="ECO:0000256" key="1">
    <source>
        <dbReference type="ARBA" id="ARBA00012493"/>
    </source>
</evidence>
<keyword evidence="7" id="KW-0378">Hydrolase</keyword>
<dbReference type="Gene3D" id="3.30.70.270">
    <property type="match status" value="2"/>
</dbReference>
<dbReference type="KEGG" id="goe:100908715"/>
<keyword evidence="9" id="KW-0238">DNA-binding</keyword>
<dbReference type="PROSITE" id="PS50878">
    <property type="entry name" value="RT_POL"/>
    <property type="match status" value="1"/>
</dbReference>
<evidence type="ECO:0000256" key="7">
    <source>
        <dbReference type="ARBA" id="ARBA00022759"/>
    </source>
</evidence>
<protein>
    <recommendedName>
        <fullName evidence="1">RNA-directed DNA polymerase</fullName>
        <ecNumber evidence="1">2.7.7.49</ecNumber>
    </recommendedName>
</protein>
<name>A0AAJ6QLX8_9ACAR</name>